<dbReference type="GO" id="GO:0000145">
    <property type="term" value="C:exocyst"/>
    <property type="evidence" value="ECO:0007669"/>
    <property type="project" value="InterPro"/>
</dbReference>
<accession>A0A369JDH2</accession>
<dbReference type="AlphaFoldDB" id="A0A369JDH2"/>
<organism evidence="6 7">
    <name type="scientific">Hypsizygus marmoreus</name>
    <name type="common">White beech mushroom</name>
    <name type="synonym">Agaricus marmoreus</name>
    <dbReference type="NCBI Taxonomy" id="39966"/>
    <lineage>
        <taxon>Eukaryota</taxon>
        <taxon>Fungi</taxon>
        <taxon>Dikarya</taxon>
        <taxon>Basidiomycota</taxon>
        <taxon>Agaricomycotina</taxon>
        <taxon>Agaricomycetes</taxon>
        <taxon>Agaricomycetidae</taxon>
        <taxon>Agaricales</taxon>
        <taxon>Tricholomatineae</taxon>
        <taxon>Lyophyllaceae</taxon>
        <taxon>Hypsizygus</taxon>
    </lineage>
</organism>
<dbReference type="Proteomes" id="UP000076154">
    <property type="component" value="Unassembled WGS sequence"/>
</dbReference>
<comment type="function">
    <text evidence="4">Involved in the secretory pathway as part of the exocyst complex which tethers secretory vesicles to the sites of exocytosis. Also plays a role in the assembly of the exocyst.</text>
</comment>
<dbReference type="EMBL" id="LUEZ02000090">
    <property type="protein sequence ID" value="RDB18647.1"/>
    <property type="molecule type" value="Genomic_DNA"/>
</dbReference>
<feature type="domain" description="Exocyst complex subunit Exo70 C-terminal" evidence="5">
    <location>
        <begin position="241"/>
        <end position="625"/>
    </location>
</feature>
<comment type="caution">
    <text evidence="6">The sequence shown here is derived from an EMBL/GenBank/DDBJ whole genome shotgun (WGS) entry which is preliminary data.</text>
</comment>
<dbReference type="GO" id="GO:0005546">
    <property type="term" value="F:phosphatidylinositol-4,5-bisphosphate binding"/>
    <property type="evidence" value="ECO:0007669"/>
    <property type="project" value="InterPro"/>
</dbReference>
<keyword evidence="2 4" id="KW-0813">Transport</keyword>
<dbReference type="InterPro" id="IPR016159">
    <property type="entry name" value="Cullin_repeat-like_dom_sf"/>
</dbReference>
<keyword evidence="3 4" id="KW-0268">Exocytosis</keyword>
<evidence type="ECO:0000259" key="5">
    <source>
        <dbReference type="Pfam" id="PF03081"/>
    </source>
</evidence>
<dbReference type="PANTHER" id="PTHR12542">
    <property type="entry name" value="EXOCYST COMPLEX PROTEIN EXO70"/>
    <property type="match status" value="1"/>
</dbReference>
<evidence type="ECO:0000256" key="1">
    <source>
        <dbReference type="ARBA" id="ARBA00006756"/>
    </source>
</evidence>
<sequence>MDDETAEIELLEQNLNKTRQISQRMISILDSFDTRLAKLEKSILPLYTSTQILNRRAANIDKTLLKMSEVGSNQDELAAEEALILRGPQTGQLDKYREALERLNASIAFKSSDADTEETARLVETGAKKLTQLYTKLVAEVSSGSTPPPGAEWTMTPFPSSLLATLRQLVAFLRTLPLPATHPSHPAAQAIFTTLKDAQRGYADMRGIWSQKCLEGQGKRVIDRADTIDTIAAGKEFGKWVELVLIVSEDEYQLLSQLTPISSPTLLASSFGTLLGPILTLFGTTLTSLVALIKKSLHKYTFLALSAYESLLSMQRQWDDLLSRRGSDTRRDTNEIKDGLHTLRAVCLRSFPEFLADLKLGALGKGGELVTTGLADFAISAVKYMERLPQVQAAVGSALLTLGDGNWKMGEGVQVGKAAKVGESDESVVLEHYVCAFPCSLGVVPRLTVSSDDVVVTAVTSLTTLSRTSRRPAIAAIFLLNNVSYLRHHILLEPIHPALPSLLSKPAQDYLNSNFRTAKAAYFDSNFSPLMQALTDDPKEKITKAATKEKFTRFFDLLEEVMERHKLAKVMEDDADGREQIGDEVTKLVIPALQRFSQKHRDKEFSKNPQKYIKMSTEAVESQLKSIYR</sequence>
<dbReference type="GO" id="GO:0005935">
    <property type="term" value="C:cellular bud neck"/>
    <property type="evidence" value="ECO:0007669"/>
    <property type="project" value="UniProtKB-SubCell"/>
</dbReference>
<protein>
    <recommendedName>
        <fullName evidence="4">Exocyst complex protein EXO70</fullName>
    </recommendedName>
</protein>
<evidence type="ECO:0000256" key="4">
    <source>
        <dbReference type="RuleBase" id="RU365026"/>
    </source>
</evidence>
<reference evidence="6" key="1">
    <citation type="submission" date="2018-04" db="EMBL/GenBank/DDBJ databases">
        <title>Whole genome sequencing of Hypsizygus marmoreus.</title>
        <authorList>
            <person name="Choi I.-G."/>
            <person name="Min B."/>
            <person name="Kim J.-G."/>
            <person name="Kim S."/>
            <person name="Oh Y.-L."/>
            <person name="Kong W.-S."/>
            <person name="Park H."/>
            <person name="Jeong J."/>
            <person name="Song E.-S."/>
        </authorList>
    </citation>
    <scope>NUCLEOTIDE SEQUENCE [LARGE SCALE GENOMIC DNA]</scope>
    <source>
        <strain evidence="6">51987-8</strain>
    </source>
</reference>
<evidence type="ECO:0000256" key="2">
    <source>
        <dbReference type="ARBA" id="ARBA00022448"/>
    </source>
</evidence>
<dbReference type="SUPFAM" id="SSF74788">
    <property type="entry name" value="Cullin repeat-like"/>
    <property type="match status" value="1"/>
</dbReference>
<dbReference type="Pfam" id="PF03081">
    <property type="entry name" value="Exo70_C"/>
    <property type="match status" value="1"/>
</dbReference>
<evidence type="ECO:0000256" key="3">
    <source>
        <dbReference type="ARBA" id="ARBA00022483"/>
    </source>
</evidence>
<keyword evidence="7" id="KW-1185">Reference proteome</keyword>
<dbReference type="InParanoid" id="A0A369JDH2"/>
<dbReference type="InterPro" id="IPR004140">
    <property type="entry name" value="Exo70"/>
</dbReference>
<evidence type="ECO:0000313" key="7">
    <source>
        <dbReference type="Proteomes" id="UP000076154"/>
    </source>
</evidence>
<name>A0A369JDH2_HYPMA</name>
<dbReference type="OrthoDB" id="1922221at2759"/>
<gene>
    <name evidence="6" type="primary">exo70</name>
    <name evidence="6" type="ORF">Hypma_014678</name>
</gene>
<comment type="similarity">
    <text evidence="1 4">Belongs to the EXO70 family.</text>
</comment>
<comment type="subcellular location">
    <subcellularLocation>
        <location evidence="4">Bud</location>
    </subcellularLocation>
    <subcellularLocation>
        <location evidence="4">Bud neck</location>
    </subcellularLocation>
</comment>
<evidence type="ECO:0000313" key="6">
    <source>
        <dbReference type="EMBL" id="RDB18647.1"/>
    </source>
</evidence>
<keyword evidence="4" id="KW-0653">Protein transport</keyword>
<dbReference type="Gene3D" id="1.20.1280.170">
    <property type="entry name" value="Exocyst complex component Exo70"/>
    <property type="match status" value="1"/>
</dbReference>
<dbReference type="GO" id="GO:0015031">
    <property type="term" value="P:protein transport"/>
    <property type="evidence" value="ECO:0007669"/>
    <property type="project" value="UniProtKB-KW"/>
</dbReference>
<proteinExistence type="inferred from homology"/>
<dbReference type="PANTHER" id="PTHR12542:SF41">
    <property type="entry name" value="EXOCYST COMPLEX COMPONENT 7"/>
    <property type="match status" value="1"/>
</dbReference>
<dbReference type="InterPro" id="IPR046364">
    <property type="entry name" value="Exo70_C"/>
</dbReference>
<dbReference type="STRING" id="39966.A0A369JDH2"/>
<dbReference type="GO" id="GO:0006887">
    <property type="term" value="P:exocytosis"/>
    <property type="evidence" value="ECO:0007669"/>
    <property type="project" value="UniProtKB-KW"/>
</dbReference>